<evidence type="ECO:0000313" key="4">
    <source>
        <dbReference type="EMBL" id="TCD66726.1"/>
    </source>
</evidence>
<evidence type="ECO:0000259" key="3">
    <source>
        <dbReference type="Pfam" id="PF13532"/>
    </source>
</evidence>
<sequence length="1138" mass="125224">MRIPESLTDRGLLEDEPFLSRFLARKLDAEDRRGRHSVKEYRIPRSDFESANAIGAATAWLVLAFATSNEADDASNDPIYVSEDLLQVFAEFYFHLYQGTERDAIQYLHEERKRRMMAYSLDLPRAISSSSSPSGNASVQRKTKPRARAPSRPAKQSALPTGSVQKLEPIIPLANNDGDTAAEPSVPSRPRKRPKNTTDKPKDQPSRRQQPRREASKPDRLSLLVAQETKSKTGRSLGPVATALPSASAPPTLELPSQSVGTGLTLPSSLQDPLSAQGSLFQSKRAIKKPKLRGKKGIKKHSVVESQVAKRRRTNDGSPCLTEEPDTPSSQPTAGSSSTEIGHVVPVDVTMTLVQEPSSADTSEPSGTKRKRPRKDGHPESSVSSGKESSQPQPQSTPTPITEDRQLAPLPSPRASSVSQLPLPPPVLNNNLPFSPQDVDGIIREAASEALGQLQGASEPRAVEWDGQVAVGDDDAPPDSSDDEEDTPLRDRVSAESKNSKTPEGLGGEGEAPLSANLVNAEAKAKEPKKRGVSASKPGPKPRARKLAAAPLPESPPKPSLPGYPPIWAQSRQEVCESFDWFRSYQGGVYFVNDMVKGYLLGAFSASRDIFHDRGKLIVSHGGGRGADSLHHKTLADPAPHASDQLAGDKSVRALLKTMELRRPLVLIIDDKYNLFPHDLAGKGCAYAVLGFYRIAYAWAEKQPAPDSDGQVVRYKFAFQWCQEQGDPWWWNNAAPASAEGGITVLDNISNPSLSRLPANQTFPLPPSCRTCRESSPQVYAEGWMCLKPSCSAFFTLNDGPPPVSLTYSDTFTRPLPFRREDVGEIRPPQPSSNPIDGVSTGRHACKGFHCRKCGRLSSRFKWEHWECRNCGNVVTVTGAFRYATEFKYQAQGEQFVHHRHAPEAGIIKSRLQLYNYGRGFSQFVTFTLPEHRGHIHCIFSAPFGNLEADKILALYQEEAKSGHLKFRRWPLRSHKCRGTLLTNYFSQNTGEEYHYIAGTENTVSWEEAPAAVIGARKLINERMQLALNKSYLFNEVLSAGYMEKQKMAFHSDAEKGLGGTVASLSLGASAYMHFRLHARFAKELPKGSTKDVLSLYLRHGDVVVMEGADIQKYYEHTVVPLNFRIAATARNIDNSKN</sequence>
<feature type="region of interest" description="Disordered" evidence="2">
    <location>
        <begin position="453"/>
        <end position="559"/>
    </location>
</feature>
<dbReference type="InterPro" id="IPR037151">
    <property type="entry name" value="AlkB-like_sf"/>
</dbReference>
<feature type="region of interest" description="Disordered" evidence="2">
    <location>
        <begin position="126"/>
        <end position="440"/>
    </location>
</feature>
<dbReference type="EMBL" id="RWJN01000124">
    <property type="protein sequence ID" value="TCD66726.1"/>
    <property type="molecule type" value="Genomic_DNA"/>
</dbReference>
<dbReference type="InterPro" id="IPR032852">
    <property type="entry name" value="ALKBH2"/>
</dbReference>
<dbReference type="GO" id="GO:0008198">
    <property type="term" value="F:ferrous iron binding"/>
    <property type="evidence" value="ECO:0007669"/>
    <property type="project" value="TreeGrafter"/>
</dbReference>
<gene>
    <name evidence="4" type="ORF">EIP91_001019</name>
</gene>
<feature type="binding site" evidence="1">
    <location>
        <position position="1117"/>
    </location>
    <ligand>
        <name>2-oxoglutarate</name>
        <dbReference type="ChEBI" id="CHEBI:16810"/>
    </ligand>
</feature>
<dbReference type="SUPFAM" id="SSF51197">
    <property type="entry name" value="Clavaminate synthase-like"/>
    <property type="match status" value="1"/>
</dbReference>
<dbReference type="Pfam" id="PF13532">
    <property type="entry name" value="2OG-FeII_Oxy_2"/>
    <property type="match status" value="1"/>
</dbReference>
<dbReference type="InterPro" id="IPR027450">
    <property type="entry name" value="AlkB-like"/>
</dbReference>
<feature type="compositionally biased region" description="Basic residues" evidence="2">
    <location>
        <begin position="285"/>
        <end position="301"/>
    </location>
</feature>
<dbReference type="GO" id="GO:0051747">
    <property type="term" value="F:cytosine C-5 DNA demethylase activity"/>
    <property type="evidence" value="ECO:0007669"/>
    <property type="project" value="TreeGrafter"/>
</dbReference>
<feature type="compositionally biased region" description="Low complexity" evidence="2">
    <location>
        <begin position="241"/>
        <end position="257"/>
    </location>
</feature>
<dbReference type="AlphaFoldDB" id="A0A4R0RH78"/>
<feature type="compositionally biased region" description="Low complexity" evidence="2">
    <location>
        <begin position="381"/>
        <end position="401"/>
    </location>
</feature>
<feature type="compositionally biased region" description="Acidic residues" evidence="2">
    <location>
        <begin position="472"/>
        <end position="486"/>
    </location>
</feature>
<dbReference type="STRING" id="92696.A0A4R0RH78"/>
<feature type="compositionally biased region" description="Polar residues" evidence="2">
    <location>
        <begin position="352"/>
        <end position="366"/>
    </location>
</feature>
<proteinExistence type="predicted"/>
<dbReference type="OrthoDB" id="2163491at2759"/>
<dbReference type="Gene3D" id="2.60.120.590">
    <property type="entry name" value="Alpha-ketoglutarate-dependent dioxygenase AlkB-like"/>
    <property type="match status" value="1"/>
</dbReference>
<reference evidence="4 5" key="1">
    <citation type="submission" date="2018-11" db="EMBL/GenBank/DDBJ databases">
        <title>Genome assembly of Steccherinum ochraceum LE-BIN_3174, the white-rot fungus of the Steccherinaceae family (The Residual Polyporoid clade, Polyporales, Basidiomycota).</title>
        <authorList>
            <person name="Fedorova T.V."/>
            <person name="Glazunova O.A."/>
            <person name="Landesman E.O."/>
            <person name="Moiseenko K.V."/>
            <person name="Psurtseva N.V."/>
            <person name="Savinova O.S."/>
            <person name="Shakhova N.V."/>
            <person name="Tyazhelova T.V."/>
            <person name="Vasina D.V."/>
        </authorList>
    </citation>
    <scope>NUCLEOTIDE SEQUENCE [LARGE SCALE GENOMIC DNA]</scope>
    <source>
        <strain evidence="4 5">LE-BIN_3174</strain>
    </source>
</reference>
<feature type="compositionally biased region" description="Polar residues" evidence="2">
    <location>
        <begin position="258"/>
        <end position="282"/>
    </location>
</feature>
<dbReference type="PANTHER" id="PTHR31573">
    <property type="entry name" value="ALPHA-KETOGLUTARATE-DEPENDENT DIOXYGENASE ALKB HOMOLOG 2"/>
    <property type="match status" value="1"/>
</dbReference>
<dbReference type="Proteomes" id="UP000292702">
    <property type="component" value="Unassembled WGS sequence"/>
</dbReference>
<keyword evidence="5" id="KW-1185">Reference proteome</keyword>
<feature type="binding site" evidence="1">
    <location>
        <position position="1042"/>
    </location>
    <ligand>
        <name>2-oxoglutarate</name>
        <dbReference type="ChEBI" id="CHEBI:16810"/>
    </ligand>
</feature>
<feature type="compositionally biased region" description="Basic and acidic residues" evidence="2">
    <location>
        <begin position="487"/>
        <end position="501"/>
    </location>
</feature>
<organism evidence="4 5">
    <name type="scientific">Steccherinum ochraceum</name>
    <dbReference type="NCBI Taxonomy" id="92696"/>
    <lineage>
        <taxon>Eukaryota</taxon>
        <taxon>Fungi</taxon>
        <taxon>Dikarya</taxon>
        <taxon>Basidiomycota</taxon>
        <taxon>Agaricomycotina</taxon>
        <taxon>Agaricomycetes</taxon>
        <taxon>Polyporales</taxon>
        <taxon>Steccherinaceae</taxon>
        <taxon>Steccherinum</taxon>
    </lineage>
</organism>
<dbReference type="PANTHER" id="PTHR31573:SF4">
    <property type="entry name" value="FE2OG DIOXYGENASE DOMAIN-CONTAINING PROTEIN"/>
    <property type="match status" value="1"/>
</dbReference>
<protein>
    <recommendedName>
        <fullName evidence="3">Alpha-ketoglutarate-dependent dioxygenase AlkB-like domain-containing protein</fullName>
    </recommendedName>
</protein>
<comment type="caution">
    <text evidence="4">The sequence shown here is derived from an EMBL/GenBank/DDBJ whole genome shotgun (WGS) entry which is preliminary data.</text>
</comment>
<dbReference type="GO" id="GO:0006307">
    <property type="term" value="P:DNA alkylation repair"/>
    <property type="evidence" value="ECO:0007669"/>
    <property type="project" value="TreeGrafter"/>
</dbReference>
<feature type="compositionally biased region" description="Basic and acidic residues" evidence="2">
    <location>
        <begin position="196"/>
        <end position="220"/>
    </location>
</feature>
<feature type="domain" description="Alpha-ketoglutarate-dependent dioxygenase AlkB-like" evidence="3">
    <location>
        <begin position="982"/>
        <end position="1121"/>
    </location>
</feature>
<evidence type="ECO:0000256" key="1">
    <source>
        <dbReference type="PIRSR" id="PIRSR632852-1"/>
    </source>
</evidence>
<feature type="binding site" evidence="1">
    <location>
        <position position="1051"/>
    </location>
    <ligand>
        <name>2-oxoglutarate</name>
        <dbReference type="ChEBI" id="CHEBI:16810"/>
    </ligand>
</feature>
<evidence type="ECO:0000313" key="5">
    <source>
        <dbReference type="Proteomes" id="UP000292702"/>
    </source>
</evidence>
<feature type="compositionally biased region" description="Polar residues" evidence="2">
    <location>
        <begin position="327"/>
        <end position="340"/>
    </location>
</feature>
<accession>A0A4R0RH78</accession>
<dbReference type="GO" id="GO:0035516">
    <property type="term" value="F:broad specificity oxidative DNA demethylase activity"/>
    <property type="evidence" value="ECO:0007669"/>
    <property type="project" value="TreeGrafter"/>
</dbReference>
<name>A0A4R0RH78_9APHY</name>
<evidence type="ECO:0000256" key="2">
    <source>
        <dbReference type="SAM" id="MobiDB-lite"/>
    </source>
</evidence>